<accession>A0AAV4I324</accession>
<gene>
    <name evidence="1" type="ORF">ElyMa_006499400</name>
</gene>
<dbReference type="EMBL" id="BMAT01013039">
    <property type="protein sequence ID" value="GFS04592.1"/>
    <property type="molecule type" value="Genomic_DNA"/>
</dbReference>
<dbReference type="AlphaFoldDB" id="A0AAV4I324"/>
<keyword evidence="2" id="KW-1185">Reference proteome</keyword>
<dbReference type="Proteomes" id="UP000762676">
    <property type="component" value="Unassembled WGS sequence"/>
</dbReference>
<comment type="caution">
    <text evidence="1">The sequence shown here is derived from an EMBL/GenBank/DDBJ whole genome shotgun (WGS) entry which is preliminary data.</text>
</comment>
<evidence type="ECO:0000313" key="1">
    <source>
        <dbReference type="EMBL" id="GFS04592.1"/>
    </source>
</evidence>
<sequence>MTVEAKKVISVVIPANCFGEEQRGLQAKLGEIGRGQRYAWPGRWGPVDHALLMLYPQAAAQSEELRALNPYFYEK</sequence>
<protein>
    <submittedName>
        <fullName evidence="1">Uncharacterized protein</fullName>
    </submittedName>
</protein>
<evidence type="ECO:0000313" key="2">
    <source>
        <dbReference type="Proteomes" id="UP000762676"/>
    </source>
</evidence>
<name>A0AAV4I324_9GAST</name>
<reference evidence="1 2" key="1">
    <citation type="journal article" date="2021" name="Elife">
        <title>Chloroplast acquisition without the gene transfer in kleptoplastic sea slugs, Plakobranchus ocellatus.</title>
        <authorList>
            <person name="Maeda T."/>
            <person name="Takahashi S."/>
            <person name="Yoshida T."/>
            <person name="Shimamura S."/>
            <person name="Takaki Y."/>
            <person name="Nagai Y."/>
            <person name="Toyoda A."/>
            <person name="Suzuki Y."/>
            <person name="Arimoto A."/>
            <person name="Ishii H."/>
            <person name="Satoh N."/>
            <person name="Nishiyama T."/>
            <person name="Hasebe M."/>
            <person name="Maruyama T."/>
            <person name="Minagawa J."/>
            <person name="Obokata J."/>
            <person name="Shigenobu S."/>
        </authorList>
    </citation>
    <scope>NUCLEOTIDE SEQUENCE [LARGE SCALE GENOMIC DNA]</scope>
</reference>
<proteinExistence type="predicted"/>
<organism evidence="1 2">
    <name type="scientific">Elysia marginata</name>
    <dbReference type="NCBI Taxonomy" id="1093978"/>
    <lineage>
        <taxon>Eukaryota</taxon>
        <taxon>Metazoa</taxon>
        <taxon>Spiralia</taxon>
        <taxon>Lophotrochozoa</taxon>
        <taxon>Mollusca</taxon>
        <taxon>Gastropoda</taxon>
        <taxon>Heterobranchia</taxon>
        <taxon>Euthyneura</taxon>
        <taxon>Panpulmonata</taxon>
        <taxon>Sacoglossa</taxon>
        <taxon>Placobranchoidea</taxon>
        <taxon>Plakobranchidae</taxon>
        <taxon>Elysia</taxon>
    </lineage>
</organism>